<dbReference type="AlphaFoldDB" id="A0AAD0U7U4"/>
<sequence length="513" mass="57603">MDWNEGYVAGIDYPTGFFREQSPVHLSFACLTHGVEPVALDRPFNYLELGAGQGLTASVLAAANPQGRFHAIDFSPSHVQSARELAQAAELDNLCILEHSFAELAAGLVDLPPMDFITMYGVYSWVDAGNRKHIVDLIARYLKPGGIVYLNYNAMPGWSPSLPLQRLILERTQTDRHATHEQLVQAREMVQRLQALGATFFDGNPNLQYRLDSLREDKGGYLAHEYMSDGWMPLYHADVARAMAGAKMDYIGSGELAQAFPRLYLTPQQQELLDTVDDPMLRETVKDYMTNTSFREDIYVRGARRMSATRREHWLRQIGLALTSLPDMLTLELDLSIGKVKADPRYYQPVLDALVRRPHSLVELAEIPALFPLSLEDIGQMAALLTASGQACAYFLSAAELPVAPAQRLNAALAEASRFKDHYQVLASPLLGNGLAAGLIQRLLFRQLRRPSDRLDLQQCVQQMHDVLQAQQQPLFREGRVLQTQEEVLGELQHLTEAIVTRRVPIWRTLNML</sequence>
<dbReference type="GO" id="GO:0008168">
    <property type="term" value="F:methyltransferase activity"/>
    <property type="evidence" value="ECO:0007669"/>
    <property type="project" value="UniProtKB-KW"/>
</dbReference>
<dbReference type="GO" id="GO:0032259">
    <property type="term" value="P:methylation"/>
    <property type="evidence" value="ECO:0007669"/>
    <property type="project" value="UniProtKB-KW"/>
</dbReference>
<dbReference type="Gene3D" id="3.40.50.150">
    <property type="entry name" value="Vaccinia Virus protein VP39"/>
    <property type="match status" value="1"/>
</dbReference>
<dbReference type="InterPro" id="IPR018773">
    <property type="entry name" value="MeTrfase_reg_dom_prd"/>
</dbReference>
<gene>
    <name evidence="3" type="ORF">RC54_13175</name>
</gene>
<dbReference type="Pfam" id="PF08242">
    <property type="entry name" value="Methyltransf_12"/>
    <property type="match status" value="1"/>
</dbReference>
<protein>
    <submittedName>
        <fullName evidence="3">Methyltransferase</fullName>
    </submittedName>
</protein>
<dbReference type="RefSeq" id="WP_061790312.1">
    <property type="nucleotide sequence ID" value="NZ_CP024996.1"/>
</dbReference>
<reference evidence="3 4" key="1">
    <citation type="submission" date="2017-11" db="EMBL/GenBank/DDBJ databases">
        <title>Complete genome sequence of Herbaspirillum rubrisubalbicans DSM 11543.</title>
        <authorList>
            <person name="Chen M."/>
            <person name="An Q."/>
        </authorList>
    </citation>
    <scope>NUCLEOTIDE SEQUENCE [LARGE SCALE GENOMIC DNA]</scope>
    <source>
        <strain evidence="3 4">DSM 11543</strain>
    </source>
</reference>
<dbReference type="Pfam" id="PF10119">
    <property type="entry name" value="MethyTransf_Reg"/>
    <property type="match status" value="1"/>
</dbReference>
<dbReference type="SUPFAM" id="SSF53335">
    <property type="entry name" value="S-adenosyl-L-methionine-dependent methyltransferases"/>
    <property type="match status" value="1"/>
</dbReference>
<dbReference type="InterPro" id="IPR029063">
    <property type="entry name" value="SAM-dependent_MTases_sf"/>
</dbReference>
<evidence type="ECO:0000313" key="4">
    <source>
        <dbReference type="Proteomes" id="UP000269199"/>
    </source>
</evidence>
<evidence type="ECO:0000259" key="2">
    <source>
        <dbReference type="Pfam" id="PF10119"/>
    </source>
</evidence>
<feature type="domain" description="Methyltransferase regulatory" evidence="2">
    <location>
        <begin position="221"/>
        <end position="301"/>
    </location>
</feature>
<accession>A0AAD0U7U4</accession>
<organism evidence="3 4">
    <name type="scientific">Herbaspirillum rubrisubalbicans</name>
    <dbReference type="NCBI Taxonomy" id="80842"/>
    <lineage>
        <taxon>Bacteria</taxon>
        <taxon>Pseudomonadati</taxon>
        <taxon>Pseudomonadota</taxon>
        <taxon>Betaproteobacteria</taxon>
        <taxon>Burkholderiales</taxon>
        <taxon>Oxalobacteraceae</taxon>
        <taxon>Herbaspirillum</taxon>
    </lineage>
</organism>
<feature type="domain" description="Methyltransferase type 12" evidence="1">
    <location>
        <begin position="47"/>
        <end position="147"/>
    </location>
</feature>
<name>A0AAD0U7U4_9BURK</name>
<proteinExistence type="predicted"/>
<evidence type="ECO:0000259" key="1">
    <source>
        <dbReference type="Pfam" id="PF08242"/>
    </source>
</evidence>
<dbReference type="InterPro" id="IPR013217">
    <property type="entry name" value="Methyltransf_12"/>
</dbReference>
<keyword evidence="3" id="KW-0489">Methyltransferase</keyword>
<keyword evidence="3" id="KW-0808">Transferase</keyword>
<dbReference type="CDD" id="cd02440">
    <property type="entry name" value="AdoMet_MTases"/>
    <property type="match status" value="1"/>
</dbReference>
<dbReference type="EMBL" id="CP024996">
    <property type="protein sequence ID" value="AYR24719.1"/>
    <property type="molecule type" value="Genomic_DNA"/>
</dbReference>
<dbReference type="Proteomes" id="UP000269199">
    <property type="component" value="Chromosome"/>
</dbReference>
<evidence type="ECO:0000313" key="3">
    <source>
        <dbReference type="EMBL" id="AYR24719.1"/>
    </source>
</evidence>